<feature type="region of interest" description="Disordered" evidence="1">
    <location>
        <begin position="1"/>
        <end position="30"/>
    </location>
</feature>
<keyword evidence="3" id="KW-1185">Reference proteome</keyword>
<protein>
    <submittedName>
        <fullName evidence="2">Uncharacterized protein</fullName>
    </submittedName>
</protein>
<gene>
    <name evidence="2" type="ORF">E2562_011355</name>
</gene>
<dbReference type="AlphaFoldDB" id="A0A6G1BVF9"/>
<proteinExistence type="predicted"/>
<evidence type="ECO:0000313" key="3">
    <source>
        <dbReference type="Proteomes" id="UP000479710"/>
    </source>
</evidence>
<evidence type="ECO:0000256" key="1">
    <source>
        <dbReference type="SAM" id="MobiDB-lite"/>
    </source>
</evidence>
<accession>A0A6G1BVF9</accession>
<organism evidence="2 3">
    <name type="scientific">Oryza meyeriana var. granulata</name>
    <dbReference type="NCBI Taxonomy" id="110450"/>
    <lineage>
        <taxon>Eukaryota</taxon>
        <taxon>Viridiplantae</taxon>
        <taxon>Streptophyta</taxon>
        <taxon>Embryophyta</taxon>
        <taxon>Tracheophyta</taxon>
        <taxon>Spermatophyta</taxon>
        <taxon>Magnoliopsida</taxon>
        <taxon>Liliopsida</taxon>
        <taxon>Poales</taxon>
        <taxon>Poaceae</taxon>
        <taxon>BOP clade</taxon>
        <taxon>Oryzoideae</taxon>
        <taxon>Oryzeae</taxon>
        <taxon>Oryzinae</taxon>
        <taxon>Oryza</taxon>
        <taxon>Oryza meyeriana</taxon>
    </lineage>
</organism>
<dbReference type="EMBL" id="SPHZ02000011">
    <property type="protein sequence ID" value="KAF0891979.1"/>
    <property type="molecule type" value="Genomic_DNA"/>
</dbReference>
<dbReference type="Proteomes" id="UP000479710">
    <property type="component" value="Unassembled WGS sequence"/>
</dbReference>
<evidence type="ECO:0000313" key="2">
    <source>
        <dbReference type="EMBL" id="KAF0891979.1"/>
    </source>
</evidence>
<sequence>MWLDQSGDSGLDRKRRQEPAAGADSKSKLSEVARACGELRREVEGGSAINSRGSSSPRRTRWLEAAKEIYSS</sequence>
<reference evidence="2 3" key="1">
    <citation type="submission" date="2019-11" db="EMBL/GenBank/DDBJ databases">
        <title>Whole genome sequence of Oryza granulata.</title>
        <authorList>
            <person name="Li W."/>
        </authorList>
    </citation>
    <scope>NUCLEOTIDE SEQUENCE [LARGE SCALE GENOMIC DNA]</scope>
    <source>
        <strain evidence="3">cv. Menghai</strain>
        <tissue evidence="2">Leaf</tissue>
    </source>
</reference>
<name>A0A6G1BVF9_9ORYZ</name>
<comment type="caution">
    <text evidence="2">The sequence shown here is derived from an EMBL/GenBank/DDBJ whole genome shotgun (WGS) entry which is preliminary data.</text>
</comment>